<proteinExistence type="predicted"/>
<keyword evidence="3" id="KW-1185">Reference proteome</keyword>
<feature type="domain" description="Fibronectin type-III" evidence="1">
    <location>
        <begin position="89"/>
        <end position="190"/>
    </location>
</feature>
<name>A0A8T2JYH4_9PIPI</name>
<dbReference type="InterPro" id="IPR013783">
    <property type="entry name" value="Ig-like_fold"/>
</dbReference>
<dbReference type="InterPro" id="IPR050650">
    <property type="entry name" value="Type-II_Cytokine-TF_Rcpt"/>
</dbReference>
<comment type="caution">
    <text evidence="2">The sequence shown here is derived from an EMBL/GenBank/DDBJ whole genome shotgun (WGS) entry which is preliminary data.</text>
</comment>
<dbReference type="Pfam" id="PF01108">
    <property type="entry name" value="Tissue_fac"/>
    <property type="match status" value="1"/>
</dbReference>
<dbReference type="OrthoDB" id="8724082at2759"/>
<dbReference type="PANTHER" id="PTHR20859">
    <property type="entry name" value="INTERFERON/INTERLEUKIN RECEPTOR"/>
    <property type="match status" value="1"/>
</dbReference>
<dbReference type="GO" id="GO:0005886">
    <property type="term" value="C:plasma membrane"/>
    <property type="evidence" value="ECO:0007669"/>
    <property type="project" value="TreeGrafter"/>
</dbReference>
<organism evidence="2 3">
    <name type="scientific">Hymenochirus boettgeri</name>
    <name type="common">Congo dwarf clawed frog</name>
    <dbReference type="NCBI Taxonomy" id="247094"/>
    <lineage>
        <taxon>Eukaryota</taxon>
        <taxon>Metazoa</taxon>
        <taxon>Chordata</taxon>
        <taxon>Craniata</taxon>
        <taxon>Vertebrata</taxon>
        <taxon>Euteleostomi</taxon>
        <taxon>Amphibia</taxon>
        <taxon>Batrachia</taxon>
        <taxon>Anura</taxon>
        <taxon>Pipoidea</taxon>
        <taxon>Pipidae</taxon>
        <taxon>Pipinae</taxon>
        <taxon>Hymenochirus</taxon>
    </lineage>
</organism>
<protein>
    <recommendedName>
        <fullName evidence="1">Fibronectin type-III domain-containing protein</fullName>
    </recommendedName>
</protein>
<evidence type="ECO:0000313" key="3">
    <source>
        <dbReference type="Proteomes" id="UP000812440"/>
    </source>
</evidence>
<dbReference type="Gene3D" id="2.60.40.10">
    <property type="entry name" value="Immunoglobulins"/>
    <property type="match status" value="2"/>
</dbReference>
<dbReference type="Proteomes" id="UP000812440">
    <property type="component" value="Chromosome 2"/>
</dbReference>
<sequence length="250" mass="28278">MNSVNFKNILEWDPPSAAGDVPYMYKAGCKLKRKEKKGKENFTNICYTNATNCDFSAINYKAVLHVRAQLNNNVSDWVTTEFYPYAQTIITAPKVNVFSRAGYLDVSFSGPVTSDHQPVKDIYGLLNYKVVYWKESDPSDVTEINTEQNFETLNDLSKWTTYCIKVQAYAPEYGNDGQFSKVICETTTEDGIIPVWKIALTFILSSCLSVGVIFLREPFYGSPHLPSQPDKDWEGTCETLTFVSEESELV</sequence>
<dbReference type="EMBL" id="JAACNH010000002">
    <property type="protein sequence ID" value="KAG8450239.1"/>
    <property type="molecule type" value="Genomic_DNA"/>
</dbReference>
<dbReference type="InterPro" id="IPR003961">
    <property type="entry name" value="FN3_dom"/>
</dbReference>
<dbReference type="AlphaFoldDB" id="A0A8T2JYH4"/>
<gene>
    <name evidence="2" type="ORF">GDO86_002766</name>
</gene>
<dbReference type="InterPro" id="IPR015373">
    <property type="entry name" value="Interferon/interleukin_rcp_dom"/>
</dbReference>
<evidence type="ECO:0000259" key="1">
    <source>
        <dbReference type="PROSITE" id="PS50853"/>
    </source>
</evidence>
<dbReference type="GO" id="GO:0004896">
    <property type="term" value="F:cytokine receptor activity"/>
    <property type="evidence" value="ECO:0007669"/>
    <property type="project" value="TreeGrafter"/>
</dbReference>
<reference evidence="2" key="1">
    <citation type="thesis" date="2020" institute="ProQuest LLC" country="789 East Eisenhower Parkway, Ann Arbor, MI, USA">
        <title>Comparative Genomics and Chromosome Evolution.</title>
        <authorList>
            <person name="Mudd A.B."/>
        </authorList>
    </citation>
    <scope>NUCLEOTIDE SEQUENCE</scope>
    <source>
        <strain evidence="2">Female2</strain>
        <tissue evidence="2">Blood</tissue>
    </source>
</reference>
<evidence type="ECO:0000313" key="2">
    <source>
        <dbReference type="EMBL" id="KAG8450239.1"/>
    </source>
</evidence>
<dbReference type="Pfam" id="PF09294">
    <property type="entry name" value="Interfer-bind"/>
    <property type="match status" value="1"/>
</dbReference>
<accession>A0A8T2JYH4</accession>
<dbReference type="PROSITE" id="PS50853">
    <property type="entry name" value="FN3"/>
    <property type="match status" value="1"/>
</dbReference>
<dbReference type="CDD" id="cd00063">
    <property type="entry name" value="FN3"/>
    <property type="match status" value="1"/>
</dbReference>
<dbReference type="SUPFAM" id="SSF49265">
    <property type="entry name" value="Fibronectin type III"/>
    <property type="match status" value="2"/>
</dbReference>
<dbReference type="PANTHER" id="PTHR20859:SF46">
    <property type="entry name" value="INTERFERON GAMMA RECEPTOR 2"/>
    <property type="match status" value="1"/>
</dbReference>
<dbReference type="InterPro" id="IPR036116">
    <property type="entry name" value="FN3_sf"/>
</dbReference>